<dbReference type="Proteomes" id="UP001497482">
    <property type="component" value="Chromosome 18"/>
</dbReference>
<evidence type="ECO:0000313" key="2">
    <source>
        <dbReference type="Proteomes" id="UP001497482"/>
    </source>
</evidence>
<dbReference type="AlphaFoldDB" id="A0AAV2KKT8"/>
<dbReference type="EMBL" id="OZ035840">
    <property type="protein sequence ID" value="CAL1588009.1"/>
    <property type="molecule type" value="Genomic_DNA"/>
</dbReference>
<sequence>MDKAELQQSHRLSRLLRAAVSPWSSNSTSGLLDGPFTRTYPLGEQLLEDISLLYNKELKTRHLAGCNYSTGDHVKKNKSGYFLFCSTASSSVGDLTTIKPAPANASSHHSL</sequence>
<evidence type="ECO:0000313" key="1">
    <source>
        <dbReference type="EMBL" id="CAL1588009.1"/>
    </source>
</evidence>
<name>A0AAV2KKT8_KNICA</name>
<keyword evidence="2" id="KW-1185">Reference proteome</keyword>
<accession>A0AAV2KKT8</accession>
<organism evidence="1 2">
    <name type="scientific">Knipowitschia caucasica</name>
    <name type="common">Caucasian dwarf goby</name>
    <name type="synonym">Pomatoschistus caucasicus</name>
    <dbReference type="NCBI Taxonomy" id="637954"/>
    <lineage>
        <taxon>Eukaryota</taxon>
        <taxon>Metazoa</taxon>
        <taxon>Chordata</taxon>
        <taxon>Craniata</taxon>
        <taxon>Vertebrata</taxon>
        <taxon>Euteleostomi</taxon>
        <taxon>Actinopterygii</taxon>
        <taxon>Neopterygii</taxon>
        <taxon>Teleostei</taxon>
        <taxon>Neoteleostei</taxon>
        <taxon>Acanthomorphata</taxon>
        <taxon>Gobiaria</taxon>
        <taxon>Gobiiformes</taxon>
        <taxon>Gobioidei</taxon>
        <taxon>Gobiidae</taxon>
        <taxon>Gobiinae</taxon>
        <taxon>Knipowitschia</taxon>
    </lineage>
</organism>
<gene>
    <name evidence="1" type="ORF">KC01_LOCUS17890</name>
</gene>
<reference evidence="1 2" key="1">
    <citation type="submission" date="2024-04" db="EMBL/GenBank/DDBJ databases">
        <authorList>
            <person name="Waldvogel A.-M."/>
            <person name="Schoenle A."/>
        </authorList>
    </citation>
    <scope>NUCLEOTIDE SEQUENCE [LARGE SCALE GENOMIC DNA]</scope>
</reference>
<proteinExistence type="predicted"/>
<protein>
    <submittedName>
        <fullName evidence="1">Uncharacterized protein</fullName>
    </submittedName>
</protein>